<dbReference type="RefSeq" id="WP_008824934.1">
    <property type="nucleotide sequence ID" value="NZ_AFNU02000004.1"/>
</dbReference>
<comment type="caution">
    <text evidence="4">The sequence shown here is derived from an EMBL/GenBank/DDBJ whole genome shotgun (WGS) entry which is preliminary data.</text>
</comment>
<sequence length="401" mass="44921">MENFIWYNPTKMYFGKGQVSSLNKELKNYQNILFVYGGGSIKKNGLYDEVRSILKNNNKNYIELSGVEPNPKITSVREGIKLVKEHNIDLLLPVGGGSTIDCAKAIAIGAKYDGDIMDVLNKKALVEEGLPIASVLTLAATGTEMNPRSVITNWEENLKLGIGDWETDATYPKVSICDPTYTLTVPRNQTVNGIVDIMSHTLEQYFTDQEDSVLGDQFAESILKTIIDIGPKLVDDLENYKLRETMMLCGTLAWNGLLRGLLNKGDWSCHAMEHALSALYDIPHGEGLAIVTPIWMEYVSKKRNDKFKKLATNVFNISPKKYTDDELVSEGINAFKAFISKLGAPTSLAHYGITDRKTDELVEKTLLGRQKIGRYIPLASFDVKEIMERVYKLEKELVYSN</sequence>
<dbReference type="PROSITE" id="PS00913">
    <property type="entry name" value="ADH_IRON_1"/>
    <property type="match status" value="1"/>
</dbReference>
<gene>
    <name evidence="4" type="primary">yugK</name>
    <name evidence="4" type="ORF">HLPCO_001473</name>
</gene>
<dbReference type="Proteomes" id="UP000005707">
    <property type="component" value="Unassembled WGS sequence"/>
</dbReference>
<dbReference type="SUPFAM" id="SSF56796">
    <property type="entry name" value="Dehydroquinate synthase-like"/>
    <property type="match status" value="1"/>
</dbReference>
<evidence type="ECO:0000256" key="1">
    <source>
        <dbReference type="ARBA" id="ARBA00023002"/>
    </source>
</evidence>
<keyword evidence="1 4" id="KW-0560">Oxidoreductase</keyword>
<dbReference type="EC" id="1.1.1.267" evidence="4"/>
<dbReference type="PANTHER" id="PTHR43633:SF1">
    <property type="entry name" value="ALCOHOL DEHYDROGENASE YQHD"/>
    <property type="match status" value="1"/>
</dbReference>
<dbReference type="Pfam" id="PF00465">
    <property type="entry name" value="Fe-ADH"/>
    <property type="match status" value="1"/>
</dbReference>
<feature type="domain" description="Alcohol dehydrogenase iron-type/glycerol dehydrogenase GldA" evidence="2">
    <location>
        <begin position="9"/>
        <end position="179"/>
    </location>
</feature>
<dbReference type="AlphaFoldDB" id="U2DVW8"/>
<dbReference type="InParanoid" id="U2DVW8"/>
<dbReference type="InterPro" id="IPR044731">
    <property type="entry name" value="BDH-like"/>
</dbReference>
<dbReference type="CDD" id="cd08187">
    <property type="entry name" value="BDH"/>
    <property type="match status" value="1"/>
</dbReference>
<proteinExistence type="predicted"/>
<name>U2DVW8_9MOLU</name>
<dbReference type="Pfam" id="PF25137">
    <property type="entry name" value="ADH_Fe_C"/>
    <property type="match status" value="1"/>
</dbReference>
<dbReference type="Gene3D" id="3.40.50.1970">
    <property type="match status" value="1"/>
</dbReference>
<evidence type="ECO:0000259" key="2">
    <source>
        <dbReference type="Pfam" id="PF00465"/>
    </source>
</evidence>
<dbReference type="GO" id="GO:0008106">
    <property type="term" value="F:alcohol dehydrogenase (NADP+) activity"/>
    <property type="evidence" value="ECO:0007669"/>
    <property type="project" value="TreeGrafter"/>
</dbReference>
<evidence type="ECO:0000313" key="4">
    <source>
        <dbReference type="EMBL" id="ERJ12487.1"/>
    </source>
</evidence>
<dbReference type="GO" id="GO:1990362">
    <property type="term" value="F:butanol dehydrogenase (NAD+) activity"/>
    <property type="evidence" value="ECO:0007669"/>
    <property type="project" value="InterPro"/>
</dbReference>
<dbReference type="PROSITE" id="PS00060">
    <property type="entry name" value="ADH_IRON_2"/>
    <property type="match status" value="1"/>
</dbReference>
<keyword evidence="5" id="KW-1185">Reference proteome</keyword>
<evidence type="ECO:0000259" key="3">
    <source>
        <dbReference type="Pfam" id="PF25137"/>
    </source>
</evidence>
<dbReference type="InterPro" id="IPR018211">
    <property type="entry name" value="ADH_Fe_CS"/>
</dbReference>
<reference evidence="4 5" key="2">
    <citation type="journal article" date="2013" name="PLoS ONE">
        <title>INDIGO - INtegrated Data Warehouse of MIcrobial GenOmes with Examples from the Red Sea Extremophiles.</title>
        <authorList>
            <person name="Alam I."/>
            <person name="Antunes A."/>
            <person name="Kamau A.A."/>
            <person name="Ba Alawi W."/>
            <person name="Kalkatawi M."/>
            <person name="Stingl U."/>
            <person name="Bajic V.B."/>
        </authorList>
    </citation>
    <scope>NUCLEOTIDE SEQUENCE [LARGE SCALE GENOMIC DNA]</scope>
    <source>
        <strain evidence="4 5">SSD-17B</strain>
    </source>
</reference>
<accession>U2DVW8</accession>
<dbReference type="GO" id="GO:0046872">
    <property type="term" value="F:metal ion binding"/>
    <property type="evidence" value="ECO:0007669"/>
    <property type="project" value="InterPro"/>
</dbReference>
<dbReference type="FunCoup" id="U2DVW8">
    <property type="interactions" value="53"/>
</dbReference>
<dbReference type="GO" id="GO:0030604">
    <property type="term" value="F:1-deoxy-D-xylulose-5-phosphate reductoisomerase activity"/>
    <property type="evidence" value="ECO:0007669"/>
    <property type="project" value="UniProtKB-EC"/>
</dbReference>
<dbReference type="GO" id="GO:1990002">
    <property type="term" value="F:methylglyoxal reductase (NADPH) (acetol producing) activity"/>
    <property type="evidence" value="ECO:0007669"/>
    <property type="project" value="TreeGrafter"/>
</dbReference>
<protein>
    <submittedName>
        <fullName evidence="4">NADH-dependent butanol dehydrogenase 2 protein</fullName>
        <ecNumber evidence="4">1.1.1.267</ecNumber>
    </submittedName>
</protein>
<dbReference type="Gene3D" id="1.20.1090.10">
    <property type="entry name" value="Dehydroquinate synthase-like - alpha domain"/>
    <property type="match status" value="1"/>
</dbReference>
<dbReference type="OrthoDB" id="9801156at2"/>
<dbReference type="FunFam" id="3.40.50.1970:FF:000003">
    <property type="entry name" value="Alcohol dehydrogenase, iron-containing"/>
    <property type="match status" value="1"/>
</dbReference>
<dbReference type="InterPro" id="IPR056798">
    <property type="entry name" value="ADH_Fe_C"/>
</dbReference>
<dbReference type="eggNOG" id="COG1979">
    <property type="taxonomic scope" value="Bacteria"/>
</dbReference>
<organism evidence="4 5">
    <name type="scientific">Haloplasma contractile SSD-17B</name>
    <dbReference type="NCBI Taxonomy" id="1033810"/>
    <lineage>
        <taxon>Bacteria</taxon>
        <taxon>Bacillati</taxon>
        <taxon>Mycoplasmatota</taxon>
        <taxon>Mollicutes</taxon>
        <taxon>Haloplasmatales</taxon>
        <taxon>Haloplasmataceae</taxon>
        <taxon>Haloplasma</taxon>
    </lineage>
</organism>
<dbReference type="PANTHER" id="PTHR43633">
    <property type="entry name" value="ALCOHOL DEHYDROGENASE YQHD"/>
    <property type="match status" value="1"/>
</dbReference>
<feature type="domain" description="Fe-containing alcohol dehydrogenase-like C-terminal" evidence="3">
    <location>
        <begin position="190"/>
        <end position="390"/>
    </location>
</feature>
<reference evidence="4 5" key="1">
    <citation type="journal article" date="2011" name="J. Bacteriol.">
        <title>Genome sequence of Haloplasma contractile, an unusual contractile bacterium from a deep-sea anoxic brine lake.</title>
        <authorList>
            <person name="Antunes A."/>
            <person name="Alam I."/>
            <person name="El Dorry H."/>
            <person name="Siam R."/>
            <person name="Robertson A."/>
            <person name="Bajic V.B."/>
            <person name="Stingl U."/>
        </authorList>
    </citation>
    <scope>NUCLEOTIDE SEQUENCE [LARGE SCALE GENOMIC DNA]</scope>
    <source>
        <strain evidence="4 5">SSD-17B</strain>
    </source>
</reference>
<evidence type="ECO:0000313" key="5">
    <source>
        <dbReference type="Proteomes" id="UP000005707"/>
    </source>
</evidence>
<dbReference type="InterPro" id="IPR001670">
    <property type="entry name" value="ADH_Fe/GldA"/>
</dbReference>
<dbReference type="GO" id="GO:0005829">
    <property type="term" value="C:cytosol"/>
    <property type="evidence" value="ECO:0007669"/>
    <property type="project" value="TreeGrafter"/>
</dbReference>
<dbReference type="EMBL" id="AFNU02000004">
    <property type="protein sequence ID" value="ERJ12487.1"/>
    <property type="molecule type" value="Genomic_DNA"/>
</dbReference>
<dbReference type="STRING" id="1033810.HLPCO_001473"/>